<dbReference type="RefSeq" id="WP_183965856.1">
    <property type="nucleotide sequence ID" value="NZ_BAABEW010000001.1"/>
</dbReference>
<feature type="domain" description="7,8-dihydro-6-hydroxymethylpterin-pyrophosphokinase" evidence="13">
    <location>
        <begin position="89"/>
        <end position="100"/>
    </location>
</feature>
<dbReference type="NCBIfam" id="TIGR01498">
    <property type="entry name" value="folK"/>
    <property type="match status" value="1"/>
</dbReference>
<evidence type="ECO:0000256" key="5">
    <source>
        <dbReference type="ARBA" id="ARBA00022679"/>
    </source>
</evidence>
<keyword evidence="9" id="KW-0289">Folate biosynthesis</keyword>
<comment type="similarity">
    <text evidence="2">Belongs to the HPPK family.</text>
</comment>
<dbReference type="PANTHER" id="PTHR43071:SF1">
    <property type="entry name" value="2-AMINO-4-HYDROXY-6-HYDROXYMETHYLDIHYDROPTERIDINE PYROPHOSPHOKINASE"/>
    <property type="match status" value="1"/>
</dbReference>
<protein>
    <recommendedName>
        <fullName evidence="4">2-amino-4-hydroxy-6-hydroxymethyldihydropteridine pyrophosphokinase</fullName>
        <ecNumber evidence="3">2.7.6.3</ecNumber>
    </recommendedName>
    <alternativeName>
        <fullName evidence="11">6-hydroxymethyl-7,8-dihydropterin pyrophosphokinase</fullName>
    </alternativeName>
    <alternativeName>
        <fullName evidence="12">7,8-dihydro-6-hydroxymethylpterin-pyrophosphokinase</fullName>
    </alternativeName>
</protein>
<evidence type="ECO:0000256" key="9">
    <source>
        <dbReference type="ARBA" id="ARBA00022909"/>
    </source>
</evidence>
<dbReference type="Proteomes" id="UP000532440">
    <property type="component" value="Unassembled WGS sequence"/>
</dbReference>
<evidence type="ECO:0000256" key="11">
    <source>
        <dbReference type="ARBA" id="ARBA00029766"/>
    </source>
</evidence>
<evidence type="ECO:0000256" key="2">
    <source>
        <dbReference type="ARBA" id="ARBA00005810"/>
    </source>
</evidence>
<evidence type="ECO:0000256" key="12">
    <source>
        <dbReference type="ARBA" id="ARBA00033413"/>
    </source>
</evidence>
<name>A0A7W8HHQ6_9BURK</name>
<comment type="pathway">
    <text evidence="1">Cofactor biosynthesis; tetrahydrofolate biosynthesis; 2-amino-4-hydroxy-6-hydroxymethyl-7,8-dihydropteridine diphosphate from 7,8-dihydroneopterin triphosphate: step 4/4.</text>
</comment>
<comment type="function">
    <text evidence="10">Catalyzes the transfer of pyrophosphate from adenosine triphosphate (ATP) to 6-hydroxymethyl-7,8-dihydropterin, an enzymatic step in folate biosynthesis pathway.</text>
</comment>
<evidence type="ECO:0000256" key="4">
    <source>
        <dbReference type="ARBA" id="ARBA00016218"/>
    </source>
</evidence>
<dbReference type="InterPro" id="IPR035907">
    <property type="entry name" value="Hppk_sf"/>
</dbReference>
<dbReference type="EC" id="2.7.6.3" evidence="3"/>
<evidence type="ECO:0000313" key="14">
    <source>
        <dbReference type="EMBL" id="MBB5271455.1"/>
    </source>
</evidence>
<evidence type="ECO:0000256" key="7">
    <source>
        <dbReference type="ARBA" id="ARBA00022777"/>
    </source>
</evidence>
<dbReference type="GO" id="GO:0046654">
    <property type="term" value="P:tetrahydrofolate biosynthetic process"/>
    <property type="evidence" value="ECO:0007669"/>
    <property type="project" value="UniProtKB-UniPathway"/>
</dbReference>
<dbReference type="SUPFAM" id="SSF55083">
    <property type="entry name" value="6-hydroxymethyl-7,8-dihydropterin pyrophosphokinase, HPPK"/>
    <property type="match status" value="1"/>
</dbReference>
<dbReference type="PROSITE" id="PS00794">
    <property type="entry name" value="HPPK"/>
    <property type="match status" value="1"/>
</dbReference>
<evidence type="ECO:0000256" key="10">
    <source>
        <dbReference type="ARBA" id="ARBA00029409"/>
    </source>
</evidence>
<comment type="caution">
    <text evidence="14">The sequence shown here is derived from an EMBL/GenBank/DDBJ whole genome shotgun (WGS) entry which is preliminary data.</text>
</comment>
<keyword evidence="5 14" id="KW-0808">Transferase</keyword>
<proteinExistence type="inferred from homology"/>
<dbReference type="InterPro" id="IPR000550">
    <property type="entry name" value="Hppk"/>
</dbReference>
<gene>
    <name evidence="14" type="ORF">HNQ70_001465</name>
</gene>
<accession>A0A7W8HHQ6</accession>
<evidence type="ECO:0000256" key="6">
    <source>
        <dbReference type="ARBA" id="ARBA00022741"/>
    </source>
</evidence>
<dbReference type="GO" id="GO:0003848">
    <property type="term" value="F:2-amino-4-hydroxy-6-hydroxymethyldihydropteridine diphosphokinase activity"/>
    <property type="evidence" value="ECO:0007669"/>
    <property type="project" value="UniProtKB-EC"/>
</dbReference>
<dbReference type="GO" id="GO:0046656">
    <property type="term" value="P:folic acid biosynthetic process"/>
    <property type="evidence" value="ECO:0007669"/>
    <property type="project" value="UniProtKB-KW"/>
</dbReference>
<sequence>MDATSAWIGLGANLGDARRAIVEALAGIARLEGTRLAGVSSLYRSAPVDAEGPDFLNAVARVDTTLPPEALLDALQAIEQAHGRQRSHRNAPRTLDLDLLAWGDTISAGPRLILPHPRMHTRAFVLVPLSELAPRLRLPGLPPLATLLAGCSDQRLVRALPAETLLELVSQAAAPSR</sequence>
<dbReference type="UniPathway" id="UPA00077">
    <property type="reaction ID" value="UER00155"/>
</dbReference>
<dbReference type="CDD" id="cd00483">
    <property type="entry name" value="HPPK"/>
    <property type="match status" value="1"/>
</dbReference>
<organism evidence="14 15">
    <name type="scientific">Quisquiliibacterium transsilvanicum</name>
    <dbReference type="NCBI Taxonomy" id="1549638"/>
    <lineage>
        <taxon>Bacteria</taxon>
        <taxon>Pseudomonadati</taxon>
        <taxon>Pseudomonadota</taxon>
        <taxon>Betaproteobacteria</taxon>
        <taxon>Burkholderiales</taxon>
        <taxon>Burkholderiaceae</taxon>
        <taxon>Quisquiliibacterium</taxon>
    </lineage>
</organism>
<dbReference type="Gene3D" id="3.30.70.560">
    <property type="entry name" value="7,8-Dihydro-6-hydroxymethylpterin-pyrophosphokinase HPPK"/>
    <property type="match status" value="1"/>
</dbReference>
<evidence type="ECO:0000259" key="13">
    <source>
        <dbReference type="PROSITE" id="PS00794"/>
    </source>
</evidence>
<keyword evidence="15" id="KW-1185">Reference proteome</keyword>
<reference evidence="14 15" key="1">
    <citation type="submission" date="2020-08" db="EMBL/GenBank/DDBJ databases">
        <title>Genomic Encyclopedia of Type Strains, Phase IV (KMG-IV): sequencing the most valuable type-strain genomes for metagenomic binning, comparative biology and taxonomic classification.</title>
        <authorList>
            <person name="Goeker M."/>
        </authorList>
    </citation>
    <scope>NUCLEOTIDE SEQUENCE [LARGE SCALE GENOMIC DNA]</scope>
    <source>
        <strain evidence="14 15">DSM 29781</strain>
    </source>
</reference>
<keyword evidence="8" id="KW-0067">ATP-binding</keyword>
<keyword evidence="7 14" id="KW-0418">Kinase</keyword>
<evidence type="ECO:0000313" key="15">
    <source>
        <dbReference type="Proteomes" id="UP000532440"/>
    </source>
</evidence>
<dbReference type="GO" id="GO:0005524">
    <property type="term" value="F:ATP binding"/>
    <property type="evidence" value="ECO:0007669"/>
    <property type="project" value="UniProtKB-KW"/>
</dbReference>
<dbReference type="Pfam" id="PF01288">
    <property type="entry name" value="HPPK"/>
    <property type="match status" value="1"/>
</dbReference>
<evidence type="ECO:0000256" key="1">
    <source>
        <dbReference type="ARBA" id="ARBA00005051"/>
    </source>
</evidence>
<dbReference type="EMBL" id="JACHGB010000003">
    <property type="protein sequence ID" value="MBB5271455.1"/>
    <property type="molecule type" value="Genomic_DNA"/>
</dbReference>
<dbReference type="GO" id="GO:0016301">
    <property type="term" value="F:kinase activity"/>
    <property type="evidence" value="ECO:0007669"/>
    <property type="project" value="UniProtKB-KW"/>
</dbReference>
<evidence type="ECO:0000256" key="8">
    <source>
        <dbReference type="ARBA" id="ARBA00022840"/>
    </source>
</evidence>
<dbReference type="AlphaFoldDB" id="A0A7W8HHQ6"/>
<keyword evidence="6" id="KW-0547">Nucleotide-binding</keyword>
<evidence type="ECO:0000256" key="3">
    <source>
        <dbReference type="ARBA" id="ARBA00013253"/>
    </source>
</evidence>
<dbReference type="PANTHER" id="PTHR43071">
    <property type="entry name" value="2-AMINO-4-HYDROXY-6-HYDROXYMETHYLDIHYDROPTERIDINE PYROPHOSPHOKINASE"/>
    <property type="match status" value="1"/>
</dbReference>